<dbReference type="SUPFAM" id="SSF55136">
    <property type="entry name" value="Probable bacterial effector-binding domain"/>
    <property type="match status" value="1"/>
</dbReference>
<evidence type="ECO:0000256" key="2">
    <source>
        <dbReference type="SAM" id="Coils"/>
    </source>
</evidence>
<evidence type="ECO:0000256" key="1">
    <source>
        <dbReference type="ARBA" id="ARBA00023125"/>
    </source>
</evidence>
<dbReference type="GO" id="GO:0003700">
    <property type="term" value="F:DNA-binding transcription factor activity"/>
    <property type="evidence" value="ECO:0007669"/>
    <property type="project" value="InterPro"/>
</dbReference>
<gene>
    <name evidence="4" type="ORF">GCM10011487_06340</name>
</gene>
<comment type="caution">
    <text evidence="4">The sequence shown here is derived from an EMBL/GenBank/DDBJ whole genome shotgun (WGS) entry which is preliminary data.</text>
</comment>
<dbReference type="InterPro" id="IPR000551">
    <property type="entry name" value="MerR-type_HTH_dom"/>
</dbReference>
<dbReference type="Proteomes" id="UP000445000">
    <property type="component" value="Unassembled WGS sequence"/>
</dbReference>
<dbReference type="InterPro" id="IPR010499">
    <property type="entry name" value="AraC_E-bd"/>
</dbReference>
<organism evidence="4 5">
    <name type="scientific">Steroidobacter agaridevorans</name>
    <dbReference type="NCBI Taxonomy" id="2695856"/>
    <lineage>
        <taxon>Bacteria</taxon>
        <taxon>Pseudomonadati</taxon>
        <taxon>Pseudomonadota</taxon>
        <taxon>Gammaproteobacteria</taxon>
        <taxon>Steroidobacterales</taxon>
        <taxon>Steroidobacteraceae</taxon>
        <taxon>Steroidobacter</taxon>
    </lineage>
</organism>
<evidence type="ECO:0000313" key="4">
    <source>
        <dbReference type="EMBL" id="GFE78634.1"/>
    </source>
</evidence>
<feature type="domain" description="HTH merR-type" evidence="3">
    <location>
        <begin position="1"/>
        <end position="71"/>
    </location>
</feature>
<dbReference type="SMART" id="SM00871">
    <property type="entry name" value="AraC_E_bind"/>
    <property type="match status" value="1"/>
</dbReference>
<dbReference type="PROSITE" id="PS50937">
    <property type="entry name" value="HTH_MERR_2"/>
    <property type="match status" value="1"/>
</dbReference>
<dbReference type="EMBL" id="BLJN01000001">
    <property type="protein sequence ID" value="GFE78634.1"/>
    <property type="molecule type" value="Genomic_DNA"/>
</dbReference>
<evidence type="ECO:0000259" key="3">
    <source>
        <dbReference type="PROSITE" id="PS50937"/>
    </source>
</evidence>
<feature type="coiled-coil region" evidence="2">
    <location>
        <begin position="86"/>
        <end position="113"/>
    </location>
</feature>
<dbReference type="CDD" id="cd01107">
    <property type="entry name" value="HTH_BmrR"/>
    <property type="match status" value="1"/>
</dbReference>
<keyword evidence="2" id="KW-0175">Coiled coil</keyword>
<dbReference type="SMART" id="SM00422">
    <property type="entry name" value="HTH_MERR"/>
    <property type="match status" value="1"/>
</dbReference>
<dbReference type="RefSeq" id="WP_161810508.1">
    <property type="nucleotide sequence ID" value="NZ_BLJN01000001.1"/>
</dbReference>
<dbReference type="SUPFAM" id="SSF46955">
    <property type="entry name" value="Putative DNA-binding domain"/>
    <property type="match status" value="1"/>
</dbReference>
<name>A0A829Y5Y0_9GAMM</name>
<dbReference type="Gene3D" id="1.10.1660.10">
    <property type="match status" value="1"/>
</dbReference>
<accession>A0A829Y5Y0</accession>
<dbReference type="InterPro" id="IPR009061">
    <property type="entry name" value="DNA-bd_dom_put_sf"/>
</dbReference>
<dbReference type="PANTHER" id="PTHR30204">
    <property type="entry name" value="REDOX-CYCLING DRUG-SENSING TRANSCRIPTIONAL ACTIVATOR SOXR"/>
    <property type="match status" value="1"/>
</dbReference>
<keyword evidence="5" id="KW-1185">Reference proteome</keyword>
<reference evidence="5" key="1">
    <citation type="submission" date="2020-01" db="EMBL/GenBank/DDBJ databases">
        <title>'Steroidobacter agaridevorans' sp. nov., agar-degrading bacteria isolated from rhizosphere soils.</title>
        <authorList>
            <person name="Ikenaga M."/>
            <person name="Kataoka M."/>
            <person name="Murouchi A."/>
            <person name="Katsuragi S."/>
            <person name="Sakai M."/>
        </authorList>
    </citation>
    <scope>NUCLEOTIDE SEQUENCE [LARGE SCALE GENOMIC DNA]</scope>
    <source>
        <strain evidence="5">YU21-B</strain>
    </source>
</reference>
<dbReference type="InterPro" id="IPR011256">
    <property type="entry name" value="Reg_factor_effector_dom_sf"/>
</dbReference>
<dbReference type="PROSITE" id="PS00552">
    <property type="entry name" value="HTH_MERR_1"/>
    <property type="match status" value="1"/>
</dbReference>
<proteinExistence type="predicted"/>
<dbReference type="GO" id="GO:0003677">
    <property type="term" value="F:DNA binding"/>
    <property type="evidence" value="ECO:0007669"/>
    <property type="project" value="UniProtKB-KW"/>
</dbReference>
<dbReference type="PANTHER" id="PTHR30204:SF97">
    <property type="entry name" value="MERR FAMILY REGULATORY PROTEIN"/>
    <property type="match status" value="1"/>
</dbReference>
<evidence type="ECO:0000313" key="5">
    <source>
        <dbReference type="Proteomes" id="UP000445000"/>
    </source>
</evidence>
<dbReference type="Gene3D" id="3.20.80.10">
    <property type="entry name" value="Regulatory factor, effector binding domain"/>
    <property type="match status" value="1"/>
</dbReference>
<dbReference type="AlphaFoldDB" id="A0A829Y5Y0"/>
<protein>
    <submittedName>
        <fullName evidence="4">MerR family transcriptional regulator</fullName>
    </submittedName>
</protein>
<dbReference type="InterPro" id="IPR047057">
    <property type="entry name" value="MerR_fam"/>
</dbReference>
<keyword evidence="1" id="KW-0238">DNA-binding</keyword>
<sequence length="273" mass="30752">MLRIGEFARLANVSIKLVRHYDEIGLLPAHAIDPNTNYRYYSVTQLARINELLVYRSLGFSLQEVRRLLRAEHSPEQLREMLLQRRASLQVRIEAERARLEEVEARISQIEREGSLRPYETTIRSLDAGFAVSLRRTCDSYDEIGDMLQALRAKLPAKSAVMGQGAIWHRCLGTSSSIDCEALLFVDPDRSLHCDGLTLVKVPACTVASVMLDDTVENPRSAYRAAVDRASRLGYRIAGPMRERYSSQAEPGGSIEVQFPLAPASRRPSWSHL</sequence>
<dbReference type="Pfam" id="PF13411">
    <property type="entry name" value="MerR_1"/>
    <property type="match status" value="1"/>
</dbReference>